<evidence type="ECO:0000256" key="13">
    <source>
        <dbReference type="PIRSR" id="PIRSR602401-1"/>
    </source>
</evidence>
<keyword evidence="10 13" id="KW-0408">Iron</keyword>
<dbReference type="PRINTS" id="PR00385">
    <property type="entry name" value="P450"/>
</dbReference>
<evidence type="ECO:0000256" key="6">
    <source>
        <dbReference type="ARBA" id="ARBA00022723"/>
    </source>
</evidence>
<dbReference type="InterPro" id="IPR001128">
    <property type="entry name" value="Cyt_P450"/>
</dbReference>
<dbReference type="PANTHER" id="PTHR24292">
    <property type="entry name" value="CYTOCHROME P450"/>
    <property type="match status" value="1"/>
</dbReference>
<dbReference type="GO" id="GO:0004497">
    <property type="term" value="F:monooxygenase activity"/>
    <property type="evidence" value="ECO:0007669"/>
    <property type="project" value="UniProtKB-KW"/>
</dbReference>
<evidence type="ECO:0000256" key="2">
    <source>
        <dbReference type="ARBA" id="ARBA00004174"/>
    </source>
</evidence>
<dbReference type="GO" id="GO:0020037">
    <property type="term" value="F:heme binding"/>
    <property type="evidence" value="ECO:0007669"/>
    <property type="project" value="InterPro"/>
</dbReference>
<keyword evidence="12" id="KW-0472">Membrane</keyword>
<dbReference type="InterPro" id="IPR036396">
    <property type="entry name" value="Cyt_P450_sf"/>
</dbReference>
<comment type="cofactor">
    <cofactor evidence="1 13">
        <name>heme</name>
        <dbReference type="ChEBI" id="CHEBI:30413"/>
    </cofactor>
</comment>
<dbReference type="Proteomes" id="UP000728032">
    <property type="component" value="Unassembled WGS sequence"/>
</dbReference>
<name>A0A7R9M7F2_9ACAR</name>
<evidence type="ECO:0000256" key="4">
    <source>
        <dbReference type="ARBA" id="ARBA00010617"/>
    </source>
</evidence>
<dbReference type="OrthoDB" id="2789670at2759"/>
<dbReference type="InterPro" id="IPR017972">
    <property type="entry name" value="Cyt_P450_CS"/>
</dbReference>
<evidence type="ECO:0000256" key="11">
    <source>
        <dbReference type="ARBA" id="ARBA00023033"/>
    </source>
</evidence>
<dbReference type="CDD" id="cd11055">
    <property type="entry name" value="CYP3A-like"/>
    <property type="match status" value="1"/>
</dbReference>
<evidence type="ECO:0000256" key="12">
    <source>
        <dbReference type="ARBA" id="ARBA00023136"/>
    </source>
</evidence>
<keyword evidence="11 14" id="KW-0503">Monooxygenase</keyword>
<comment type="similarity">
    <text evidence="4 14">Belongs to the cytochrome P450 family.</text>
</comment>
<proteinExistence type="inferred from homology"/>
<dbReference type="EMBL" id="CAJPVJ010008780">
    <property type="protein sequence ID" value="CAG2172142.1"/>
    <property type="molecule type" value="Genomic_DNA"/>
</dbReference>
<dbReference type="PRINTS" id="PR00463">
    <property type="entry name" value="EP450I"/>
</dbReference>
<dbReference type="Gene3D" id="1.10.630.10">
    <property type="entry name" value="Cytochrome P450"/>
    <property type="match status" value="1"/>
</dbReference>
<accession>A0A7R9M7F2</accession>
<reference evidence="15" key="1">
    <citation type="submission" date="2020-11" db="EMBL/GenBank/DDBJ databases">
        <authorList>
            <person name="Tran Van P."/>
        </authorList>
    </citation>
    <scope>NUCLEOTIDE SEQUENCE</scope>
</reference>
<keyword evidence="8" id="KW-0492">Microsome</keyword>
<evidence type="ECO:0000256" key="10">
    <source>
        <dbReference type="ARBA" id="ARBA00023004"/>
    </source>
</evidence>
<dbReference type="EMBL" id="OC923605">
    <property type="protein sequence ID" value="CAD7654955.1"/>
    <property type="molecule type" value="Genomic_DNA"/>
</dbReference>
<evidence type="ECO:0000256" key="14">
    <source>
        <dbReference type="RuleBase" id="RU000461"/>
    </source>
</evidence>
<evidence type="ECO:0000313" key="15">
    <source>
        <dbReference type="EMBL" id="CAD7654955.1"/>
    </source>
</evidence>
<evidence type="ECO:0008006" key="17">
    <source>
        <dbReference type="Google" id="ProtNLM"/>
    </source>
</evidence>
<dbReference type="FunFam" id="1.10.630.10:FF:000042">
    <property type="entry name" value="Cytochrome P450"/>
    <property type="match status" value="1"/>
</dbReference>
<sequence>MEWYKKYDKIYGLIVSDLELIKQILVKDFNAFRNRQPRARSKKQIMKSMFRARDDDWKRVRAIASPTFSSGKMRKMYALINRCCEDFIDSFDKDVSNGMNEVELTRLMGAYTMDVIASCAFATKTNTYADPNNPFIASAFNIRNIAVWKGMLDTFIPRFLINNYIYRRVVDVGASGMDFFNDVTRSLIKKRKENHEKHNDFLQLLLDAERPEGDIREASDANEAHHVNEGKDEMKANAEAFTGVSEKKLTEDEILAQCLTFFTAGYGMTALTLSHCTYELALNPGLQDRLYEETKEAFNEKGEMDYEVLSRLPFLDALISETLRNSPQILHLQREAMEDVMLGNTGVKIEKGVSVEIPVYAIHHDPNHYPDPFTFNPDRFMPQNRDHIQPYTYLPFGSGPRNCIGMRFALLEAKLALAKISHSFRFSRVTDTDVPVVYTTVLFGSLKPKRLVVGVHKR</sequence>
<evidence type="ECO:0000256" key="5">
    <source>
        <dbReference type="ARBA" id="ARBA00022617"/>
    </source>
</evidence>
<evidence type="ECO:0000256" key="3">
    <source>
        <dbReference type="ARBA" id="ARBA00004406"/>
    </source>
</evidence>
<dbReference type="PROSITE" id="PS00086">
    <property type="entry name" value="CYTOCHROME_P450"/>
    <property type="match status" value="1"/>
</dbReference>
<dbReference type="GO" id="GO:0005506">
    <property type="term" value="F:iron ion binding"/>
    <property type="evidence" value="ECO:0007669"/>
    <property type="project" value="InterPro"/>
</dbReference>
<keyword evidence="7" id="KW-0256">Endoplasmic reticulum</keyword>
<keyword evidence="9 14" id="KW-0560">Oxidoreductase</keyword>
<protein>
    <recommendedName>
        <fullName evidence="17">Cytochrome P450</fullName>
    </recommendedName>
</protein>
<dbReference type="GO" id="GO:0016705">
    <property type="term" value="F:oxidoreductase activity, acting on paired donors, with incorporation or reduction of molecular oxygen"/>
    <property type="evidence" value="ECO:0007669"/>
    <property type="project" value="InterPro"/>
</dbReference>
<evidence type="ECO:0000256" key="7">
    <source>
        <dbReference type="ARBA" id="ARBA00022824"/>
    </source>
</evidence>
<dbReference type="SUPFAM" id="SSF48264">
    <property type="entry name" value="Cytochrome P450"/>
    <property type="match status" value="1"/>
</dbReference>
<dbReference type="Pfam" id="PF00067">
    <property type="entry name" value="p450"/>
    <property type="match status" value="1"/>
</dbReference>
<dbReference type="InterPro" id="IPR050476">
    <property type="entry name" value="Insect_CytP450_Detox"/>
</dbReference>
<comment type="subcellular location">
    <subcellularLocation>
        <location evidence="3">Endoplasmic reticulum membrane</location>
        <topology evidence="3">Peripheral membrane protein</topology>
    </subcellularLocation>
    <subcellularLocation>
        <location evidence="2">Microsome membrane</location>
        <topology evidence="2">Peripheral membrane protein</topology>
    </subcellularLocation>
</comment>
<organism evidence="15">
    <name type="scientific">Oppiella nova</name>
    <dbReference type="NCBI Taxonomy" id="334625"/>
    <lineage>
        <taxon>Eukaryota</taxon>
        <taxon>Metazoa</taxon>
        <taxon>Ecdysozoa</taxon>
        <taxon>Arthropoda</taxon>
        <taxon>Chelicerata</taxon>
        <taxon>Arachnida</taxon>
        <taxon>Acari</taxon>
        <taxon>Acariformes</taxon>
        <taxon>Sarcoptiformes</taxon>
        <taxon>Oribatida</taxon>
        <taxon>Brachypylina</taxon>
        <taxon>Oppioidea</taxon>
        <taxon>Oppiidae</taxon>
        <taxon>Oppiella</taxon>
    </lineage>
</organism>
<evidence type="ECO:0000313" key="16">
    <source>
        <dbReference type="Proteomes" id="UP000728032"/>
    </source>
</evidence>
<dbReference type="AlphaFoldDB" id="A0A7R9M7F2"/>
<dbReference type="GO" id="GO:0005789">
    <property type="term" value="C:endoplasmic reticulum membrane"/>
    <property type="evidence" value="ECO:0007669"/>
    <property type="project" value="UniProtKB-SubCell"/>
</dbReference>
<feature type="binding site" description="axial binding residue" evidence="13">
    <location>
        <position position="403"/>
    </location>
    <ligand>
        <name>heme</name>
        <dbReference type="ChEBI" id="CHEBI:30413"/>
    </ligand>
    <ligandPart>
        <name>Fe</name>
        <dbReference type="ChEBI" id="CHEBI:18248"/>
    </ligandPart>
</feature>
<keyword evidence="16" id="KW-1185">Reference proteome</keyword>
<dbReference type="PANTHER" id="PTHR24292:SF54">
    <property type="entry name" value="CYP9F3-RELATED"/>
    <property type="match status" value="1"/>
</dbReference>
<evidence type="ECO:0000256" key="9">
    <source>
        <dbReference type="ARBA" id="ARBA00023002"/>
    </source>
</evidence>
<evidence type="ECO:0000256" key="8">
    <source>
        <dbReference type="ARBA" id="ARBA00022848"/>
    </source>
</evidence>
<dbReference type="InterPro" id="IPR002401">
    <property type="entry name" value="Cyt_P450_E_grp-I"/>
</dbReference>
<gene>
    <name evidence="15" type="ORF">ONB1V03_LOCUS11600</name>
</gene>
<keyword evidence="6 13" id="KW-0479">Metal-binding</keyword>
<keyword evidence="5 13" id="KW-0349">Heme</keyword>
<evidence type="ECO:0000256" key="1">
    <source>
        <dbReference type="ARBA" id="ARBA00001971"/>
    </source>
</evidence>